<dbReference type="OMA" id="EWRCLNS"/>
<keyword evidence="18" id="KW-1185">Reference proteome</keyword>
<evidence type="ECO:0000256" key="13">
    <source>
        <dbReference type="SAM" id="MobiDB-lite"/>
    </source>
</evidence>
<keyword evidence="4" id="KW-0479">Metal-binding</keyword>
<dbReference type="GO" id="GO:0008270">
    <property type="term" value="F:zinc ion binding"/>
    <property type="evidence" value="ECO:0007669"/>
    <property type="project" value="UniProtKB-KW"/>
</dbReference>
<evidence type="ECO:0000259" key="15">
    <source>
        <dbReference type="PROSITE" id="PS50804"/>
    </source>
</evidence>
<dbReference type="GeneTree" id="ENSGT00940000154740"/>
<evidence type="ECO:0000313" key="18">
    <source>
        <dbReference type="Proteomes" id="UP000002280"/>
    </source>
</evidence>
<feature type="domain" description="SCAN box" evidence="15">
    <location>
        <begin position="36"/>
        <end position="117"/>
    </location>
</feature>
<protein>
    <submittedName>
        <fullName evidence="17">Zinc finger and SCAN domain containing 32</fullName>
    </submittedName>
</protein>
<dbReference type="PANTHER" id="PTHR23226">
    <property type="entry name" value="ZINC FINGER AND SCAN DOMAIN-CONTAINING"/>
    <property type="match status" value="1"/>
</dbReference>
<dbReference type="GO" id="GO:0006357">
    <property type="term" value="P:regulation of transcription by RNA polymerase II"/>
    <property type="evidence" value="ECO:0000318"/>
    <property type="project" value="GO_Central"/>
</dbReference>
<dbReference type="SUPFAM" id="SSF109640">
    <property type="entry name" value="KRAB domain (Kruppel-associated box)"/>
    <property type="match status" value="1"/>
</dbReference>
<dbReference type="AlphaFoldDB" id="F7ASR7"/>
<feature type="region of interest" description="Disordered" evidence="13">
    <location>
        <begin position="153"/>
        <end position="185"/>
    </location>
</feature>
<dbReference type="SUPFAM" id="SSF57667">
    <property type="entry name" value="beta-beta-alpha zinc fingers"/>
    <property type="match status" value="3"/>
</dbReference>
<evidence type="ECO:0000256" key="3">
    <source>
        <dbReference type="ARBA" id="ARBA00006991"/>
    </source>
</evidence>
<dbReference type="SMART" id="SM00349">
    <property type="entry name" value="KRAB"/>
    <property type="match status" value="1"/>
</dbReference>
<evidence type="ECO:0000259" key="16">
    <source>
        <dbReference type="PROSITE" id="PS50805"/>
    </source>
</evidence>
<feature type="domain" description="KRAB" evidence="16">
    <location>
        <begin position="230"/>
        <end position="299"/>
    </location>
</feature>
<dbReference type="FunFam" id="3.30.160.60:FF:001962">
    <property type="entry name" value="Zinc finger and SCAN domain-containing protein 32"/>
    <property type="match status" value="1"/>
</dbReference>
<dbReference type="GO" id="GO:0005634">
    <property type="term" value="C:nucleus"/>
    <property type="evidence" value="ECO:0007669"/>
    <property type="project" value="UniProtKB-SubCell"/>
</dbReference>
<keyword evidence="10" id="KW-0804">Transcription</keyword>
<dbReference type="InterPro" id="IPR013087">
    <property type="entry name" value="Znf_C2H2_type"/>
</dbReference>
<sequence length="631" mass="72272">MAAALGHQVQAPQKNSTWGQKAALQVEVTTDSEAFRQQFRQFCYQEVGGPHEAFSTLWELCCRWLRPKTNSKEQILEMLVLEQFLTILPGEIQVQVREHRPENGEEAVALVEDLQKETERPEEQFSVSVQNPEVLVEKIVPVGAAQESVSYQLKQEENQQDEDPSKDTSWSPHEGSQDQADYKQDPQLRPETTRLLAGDTPQVSAFSQERRMRNQEMEAVILTTGFQEPVTCEDVTVPLSQEEWRCLNSAQRVLYKGIAQEKFRNVDSVGLPKSLLISGMNHGKDICIPDLQGSKETEILSSSHTNENRVQADEKQANREGKNWGDQRQQELADEKISGFKRKNEIKKENLKWEFSEEQLSRTVQGKFNRQIFQYPVLKEACETVSKLRKQLISFPREKQGKPAFQERDLMKQLDQQKLFVGEKHHKQLACGNSFSQNFHKSAPELEKTTKCQQCGKSFSRGSYLVRHRRIHTGEKPHKCNECGKSFSERSNLTAHLRTHTGERPYKCGECGKSFNQSSSLIVHQRTHTGEKPYQCNECGKRFNNSSQFSAHRRAHTGESPYKCRECGKSFNNSSHFNAHKRTHTGEKPYECSQCGRSFGKSSALTRHQGVHMREKFLIQSRINVLEGDIS</sequence>
<feature type="domain" description="C2H2-type" evidence="14">
    <location>
        <begin position="506"/>
        <end position="533"/>
    </location>
</feature>
<dbReference type="CDD" id="cd07936">
    <property type="entry name" value="SCAN"/>
    <property type="match status" value="1"/>
</dbReference>
<dbReference type="SUPFAM" id="SSF47353">
    <property type="entry name" value="Retrovirus capsid dimerization domain-like"/>
    <property type="match status" value="1"/>
</dbReference>
<evidence type="ECO:0000259" key="14">
    <source>
        <dbReference type="PROSITE" id="PS50157"/>
    </source>
</evidence>
<evidence type="ECO:0000256" key="8">
    <source>
        <dbReference type="ARBA" id="ARBA00023015"/>
    </source>
</evidence>
<dbReference type="InterPro" id="IPR001909">
    <property type="entry name" value="KRAB"/>
</dbReference>
<keyword evidence="5" id="KW-0677">Repeat</keyword>
<reference evidence="17 18" key="1">
    <citation type="journal article" date="2007" name="Nature">
        <title>Genome of the marsupial Monodelphis domestica reveals innovation in non-coding sequences.</title>
        <authorList>
            <person name="Mikkelsen T.S."/>
            <person name="Wakefield M.J."/>
            <person name="Aken B."/>
            <person name="Amemiya C.T."/>
            <person name="Chang J.L."/>
            <person name="Duke S."/>
            <person name="Garber M."/>
            <person name="Gentles A.J."/>
            <person name="Goodstadt L."/>
            <person name="Heger A."/>
            <person name="Jurka J."/>
            <person name="Kamal M."/>
            <person name="Mauceli E."/>
            <person name="Searle S.M."/>
            <person name="Sharpe T."/>
            <person name="Baker M.L."/>
            <person name="Batzer M.A."/>
            <person name="Benos P.V."/>
            <person name="Belov K."/>
            <person name="Clamp M."/>
            <person name="Cook A."/>
            <person name="Cuff J."/>
            <person name="Das R."/>
            <person name="Davidow L."/>
            <person name="Deakin J.E."/>
            <person name="Fazzari M.J."/>
            <person name="Glass J.L."/>
            <person name="Grabherr M."/>
            <person name="Greally J.M."/>
            <person name="Gu W."/>
            <person name="Hore T.A."/>
            <person name="Huttley G.A."/>
            <person name="Kleber M."/>
            <person name="Jirtle R.L."/>
            <person name="Koina E."/>
            <person name="Lee J.T."/>
            <person name="Mahony S."/>
            <person name="Marra M.A."/>
            <person name="Miller R.D."/>
            <person name="Nicholls R.D."/>
            <person name="Oda M."/>
            <person name="Papenfuss A.T."/>
            <person name="Parra Z.E."/>
            <person name="Pollock D.D."/>
            <person name="Ray D.A."/>
            <person name="Schein J.E."/>
            <person name="Speed T.P."/>
            <person name="Thompson K."/>
            <person name="VandeBerg J.L."/>
            <person name="Wade C.M."/>
            <person name="Walker J.A."/>
            <person name="Waters P.D."/>
            <person name="Webber C."/>
            <person name="Weidman J.R."/>
            <person name="Xie X."/>
            <person name="Zody M.C."/>
            <person name="Baldwin J."/>
            <person name="Abdouelleil A."/>
            <person name="Abdulkadir J."/>
            <person name="Abebe A."/>
            <person name="Abera B."/>
            <person name="Abreu J."/>
            <person name="Acer S.C."/>
            <person name="Aftuck L."/>
            <person name="Alexander A."/>
            <person name="An P."/>
            <person name="Anderson E."/>
            <person name="Anderson S."/>
            <person name="Arachi H."/>
            <person name="Azer M."/>
            <person name="Bachantsang P."/>
            <person name="Barry A."/>
            <person name="Bayul T."/>
            <person name="Berlin A."/>
            <person name="Bessette D."/>
            <person name="Bloom T."/>
            <person name="Bloom T."/>
            <person name="Boguslavskiy L."/>
            <person name="Bonnet C."/>
            <person name="Boukhgalter B."/>
            <person name="Bourzgui I."/>
            <person name="Brown A."/>
            <person name="Cahill P."/>
            <person name="Channer S."/>
            <person name="Cheshatsang Y."/>
            <person name="Chuda L."/>
            <person name="Citroen M."/>
            <person name="Collymore A."/>
            <person name="Cooke P."/>
            <person name="Costello M."/>
            <person name="D'Aco K."/>
            <person name="Daza R."/>
            <person name="De Haan G."/>
            <person name="DeGray S."/>
            <person name="DeMaso C."/>
            <person name="Dhargay N."/>
            <person name="Dooley K."/>
            <person name="Dooley E."/>
            <person name="Doricent M."/>
            <person name="Dorje P."/>
            <person name="Dorjee K."/>
            <person name="Dupes A."/>
            <person name="Elong R."/>
            <person name="Falk J."/>
            <person name="Farina A."/>
            <person name="Faro S."/>
            <person name="Ferguson D."/>
            <person name="Fisher S."/>
            <person name="Foley C.D."/>
            <person name="Franke A."/>
            <person name="Friedrich D."/>
            <person name="Gadbois L."/>
            <person name="Gearin G."/>
            <person name="Gearin C.R."/>
            <person name="Giannoukos G."/>
            <person name="Goode T."/>
            <person name="Graham J."/>
            <person name="Grandbois E."/>
            <person name="Grewal S."/>
            <person name="Gyaltsen K."/>
            <person name="Hafez N."/>
            <person name="Hagos B."/>
            <person name="Hall J."/>
            <person name="Henson C."/>
            <person name="Hollinger A."/>
            <person name="Honan T."/>
            <person name="Huard M.D."/>
            <person name="Hughes L."/>
            <person name="Hurhula B."/>
            <person name="Husby M.E."/>
            <person name="Kamat A."/>
            <person name="Kanga B."/>
            <person name="Kashin S."/>
            <person name="Khazanovich D."/>
            <person name="Kisner P."/>
            <person name="Lance K."/>
            <person name="Lara M."/>
            <person name="Lee W."/>
            <person name="Lennon N."/>
            <person name="Letendre F."/>
            <person name="LeVine R."/>
            <person name="Lipovsky A."/>
            <person name="Liu X."/>
            <person name="Liu J."/>
            <person name="Liu S."/>
            <person name="Lokyitsang T."/>
            <person name="Lokyitsang Y."/>
            <person name="Lubonja R."/>
            <person name="Lui A."/>
            <person name="MacDonald P."/>
            <person name="Magnisalis V."/>
            <person name="Maru K."/>
            <person name="Matthews C."/>
            <person name="McCusker W."/>
            <person name="McDonough S."/>
            <person name="Mehta T."/>
            <person name="Meldrim J."/>
            <person name="Meneus L."/>
            <person name="Mihai O."/>
            <person name="Mihalev A."/>
            <person name="Mihova T."/>
            <person name="Mittelman R."/>
            <person name="Mlenga V."/>
            <person name="Montmayeur A."/>
            <person name="Mulrain L."/>
            <person name="Navidi A."/>
            <person name="Naylor J."/>
            <person name="Negash T."/>
            <person name="Nguyen T."/>
            <person name="Nguyen N."/>
            <person name="Nicol R."/>
            <person name="Norbu C."/>
            <person name="Norbu N."/>
            <person name="Novod N."/>
            <person name="O'Neill B."/>
            <person name="Osman S."/>
            <person name="Markiewicz E."/>
            <person name="Oyono O.L."/>
            <person name="Patti C."/>
            <person name="Phunkhang P."/>
            <person name="Pierre F."/>
            <person name="Priest M."/>
            <person name="Raghuraman S."/>
            <person name="Rege F."/>
            <person name="Reyes R."/>
            <person name="Rise C."/>
            <person name="Rogov P."/>
            <person name="Ross K."/>
            <person name="Ryan E."/>
            <person name="Settipalli S."/>
            <person name="Shea T."/>
            <person name="Sherpa N."/>
            <person name="Shi L."/>
            <person name="Shih D."/>
            <person name="Sparrow T."/>
            <person name="Spaulding J."/>
            <person name="Stalker J."/>
            <person name="Stange-Thomann N."/>
            <person name="Stavropoulos S."/>
            <person name="Stone C."/>
            <person name="Strader C."/>
            <person name="Tesfaye S."/>
            <person name="Thomson T."/>
            <person name="Thoulutsang Y."/>
            <person name="Thoulutsang D."/>
            <person name="Topham K."/>
            <person name="Topping I."/>
            <person name="Tsamla T."/>
            <person name="Vassiliev H."/>
            <person name="Vo A."/>
            <person name="Wangchuk T."/>
            <person name="Wangdi T."/>
            <person name="Weiand M."/>
            <person name="Wilkinson J."/>
            <person name="Wilson A."/>
            <person name="Yadav S."/>
            <person name="Young G."/>
            <person name="Yu Q."/>
            <person name="Zembek L."/>
            <person name="Zhong D."/>
            <person name="Zimmer A."/>
            <person name="Zwirko Z."/>
            <person name="Jaffe D.B."/>
            <person name="Alvarez P."/>
            <person name="Brockman W."/>
            <person name="Butler J."/>
            <person name="Chin C."/>
            <person name="Gnerre S."/>
            <person name="MacCallum I."/>
            <person name="Graves J.A."/>
            <person name="Ponting C.P."/>
            <person name="Breen M."/>
            <person name="Samollow P.B."/>
            <person name="Lander E.S."/>
            <person name="Lindblad-Toh K."/>
        </authorList>
    </citation>
    <scope>NUCLEOTIDE SEQUENCE [LARGE SCALE GENOMIC DNA]</scope>
</reference>
<accession>F7ASR7</accession>
<keyword evidence="9" id="KW-0238">DNA-binding</keyword>
<comment type="subcellular location">
    <subcellularLocation>
        <location evidence="2">Nucleus</location>
    </subcellularLocation>
</comment>
<keyword evidence="11" id="KW-0539">Nucleus</keyword>
<dbReference type="Gene3D" id="6.10.140.140">
    <property type="match status" value="1"/>
</dbReference>
<dbReference type="Ensembl" id="ENSMODT00000020882.4">
    <property type="protein sequence ID" value="ENSMODP00000020519.4"/>
    <property type="gene ID" value="ENSMODG00000016425.4"/>
</dbReference>
<dbReference type="SMART" id="SM00355">
    <property type="entry name" value="ZnF_C2H2"/>
    <property type="match status" value="6"/>
</dbReference>
<dbReference type="PROSITE" id="PS50804">
    <property type="entry name" value="SCAN_BOX"/>
    <property type="match status" value="1"/>
</dbReference>
<organism evidence="17 18">
    <name type="scientific">Monodelphis domestica</name>
    <name type="common">Gray short-tailed opossum</name>
    <dbReference type="NCBI Taxonomy" id="13616"/>
    <lineage>
        <taxon>Eukaryota</taxon>
        <taxon>Metazoa</taxon>
        <taxon>Chordata</taxon>
        <taxon>Craniata</taxon>
        <taxon>Vertebrata</taxon>
        <taxon>Euteleostomi</taxon>
        <taxon>Mammalia</taxon>
        <taxon>Metatheria</taxon>
        <taxon>Didelphimorphia</taxon>
        <taxon>Didelphidae</taxon>
        <taxon>Monodelphis</taxon>
    </lineage>
</organism>
<dbReference type="CTD" id="54925"/>
<dbReference type="FunFam" id="3.30.160.60:FF:000355">
    <property type="entry name" value="zinc finger and SCAN domain-containing protein 20 isoform X1"/>
    <property type="match status" value="1"/>
</dbReference>
<evidence type="ECO:0000256" key="9">
    <source>
        <dbReference type="ARBA" id="ARBA00023125"/>
    </source>
</evidence>
<dbReference type="GO" id="GO:0000978">
    <property type="term" value="F:RNA polymerase II cis-regulatory region sequence-specific DNA binding"/>
    <property type="evidence" value="ECO:0000318"/>
    <property type="project" value="GO_Central"/>
</dbReference>
<dbReference type="PROSITE" id="PS50805">
    <property type="entry name" value="KRAB"/>
    <property type="match status" value="1"/>
</dbReference>
<dbReference type="RefSeq" id="XP_007499150.1">
    <property type="nucleotide sequence ID" value="XM_007499088.3"/>
</dbReference>
<dbReference type="HOGENOM" id="CLU_002678_49_8_1"/>
<feature type="region of interest" description="Disordered" evidence="13">
    <location>
        <begin position="192"/>
        <end position="211"/>
    </location>
</feature>
<dbReference type="RefSeq" id="XP_056661779.1">
    <property type="nucleotide sequence ID" value="XM_056805801.1"/>
</dbReference>
<dbReference type="Proteomes" id="UP000002280">
    <property type="component" value="Chromosome 6"/>
</dbReference>
<dbReference type="GO" id="GO:0000981">
    <property type="term" value="F:DNA-binding transcription factor activity, RNA polymerase II-specific"/>
    <property type="evidence" value="ECO:0000318"/>
    <property type="project" value="GO_Central"/>
</dbReference>
<feature type="domain" description="C2H2-type" evidence="14">
    <location>
        <begin position="562"/>
        <end position="589"/>
    </location>
</feature>
<keyword evidence="6 12" id="KW-0863">Zinc-finger</keyword>
<dbReference type="Pfam" id="PF00096">
    <property type="entry name" value="zf-C2H2"/>
    <property type="match status" value="6"/>
</dbReference>
<evidence type="ECO:0000256" key="10">
    <source>
        <dbReference type="ARBA" id="ARBA00023163"/>
    </source>
</evidence>
<comment type="function">
    <text evidence="1">May be involved in transcriptional regulation.</text>
</comment>
<dbReference type="FunFam" id="3.30.160.60:FF:002110">
    <property type="entry name" value="Zinc finger protein 1053"/>
    <property type="match status" value="1"/>
</dbReference>
<dbReference type="FunFam" id="3.30.160.60:FF:000557">
    <property type="entry name" value="zinc finger and SCAN domain-containing protein 29"/>
    <property type="match status" value="1"/>
</dbReference>
<keyword evidence="7" id="KW-0862">Zinc</keyword>
<evidence type="ECO:0000256" key="7">
    <source>
        <dbReference type="ARBA" id="ARBA00022833"/>
    </source>
</evidence>
<dbReference type="InterPro" id="IPR036051">
    <property type="entry name" value="KRAB_dom_sf"/>
</dbReference>
<dbReference type="PANTHER" id="PTHR23226:SF377">
    <property type="entry name" value="ZINC FINGER AND SCAN DOMAIN-CONTAINING PROTEIN 20"/>
    <property type="match status" value="1"/>
</dbReference>
<gene>
    <name evidence="17" type="primary">ZSCAN32</name>
</gene>
<dbReference type="Bgee" id="ENSMODG00000016425">
    <property type="expression patterns" value="Expressed in hindlimb bud and 20 other cell types or tissues"/>
</dbReference>
<feature type="domain" description="C2H2-type" evidence="14">
    <location>
        <begin position="478"/>
        <end position="505"/>
    </location>
</feature>
<reference evidence="17" key="2">
    <citation type="submission" date="2025-08" db="UniProtKB">
        <authorList>
            <consortium name="Ensembl"/>
        </authorList>
    </citation>
    <scope>IDENTIFICATION</scope>
</reference>
<dbReference type="Pfam" id="PF02023">
    <property type="entry name" value="SCAN"/>
    <property type="match status" value="1"/>
</dbReference>
<dbReference type="SMART" id="SM00431">
    <property type="entry name" value="SCAN"/>
    <property type="match status" value="1"/>
</dbReference>
<dbReference type="FunFam" id="3.30.160.60:FF:000258">
    <property type="entry name" value="zinc finger and SCAN domain-containing protein 29 isoform X2"/>
    <property type="match status" value="2"/>
</dbReference>
<dbReference type="Pfam" id="PF01352">
    <property type="entry name" value="KRAB"/>
    <property type="match status" value="1"/>
</dbReference>
<name>F7ASR7_MONDO</name>
<feature type="domain" description="C2H2-type" evidence="14">
    <location>
        <begin position="450"/>
        <end position="477"/>
    </location>
</feature>
<dbReference type="InterPro" id="IPR036236">
    <property type="entry name" value="Znf_C2H2_sf"/>
</dbReference>
<dbReference type="CDD" id="cd07765">
    <property type="entry name" value="KRAB_A-box"/>
    <property type="match status" value="1"/>
</dbReference>
<feature type="compositionally biased region" description="Basic and acidic residues" evidence="13">
    <location>
        <begin position="306"/>
        <end position="328"/>
    </location>
</feature>
<dbReference type="FunFam" id="1.10.4020.10:FF:000001">
    <property type="entry name" value="zinc finger protein 263 isoform X1"/>
    <property type="match status" value="1"/>
</dbReference>
<dbReference type="Gene3D" id="1.10.4020.10">
    <property type="entry name" value="DNA breaking-rejoining enzymes"/>
    <property type="match status" value="1"/>
</dbReference>
<feature type="domain" description="C2H2-type" evidence="14">
    <location>
        <begin position="534"/>
        <end position="561"/>
    </location>
</feature>
<feature type="domain" description="C2H2-type" evidence="14">
    <location>
        <begin position="590"/>
        <end position="617"/>
    </location>
</feature>
<dbReference type="GeneID" id="100016478"/>
<keyword evidence="8" id="KW-0805">Transcription regulation</keyword>
<dbReference type="InParanoid" id="F7ASR7"/>
<proteinExistence type="inferred from homology"/>
<evidence type="ECO:0000256" key="5">
    <source>
        <dbReference type="ARBA" id="ARBA00022737"/>
    </source>
</evidence>
<reference evidence="17" key="3">
    <citation type="submission" date="2025-09" db="UniProtKB">
        <authorList>
            <consortium name="Ensembl"/>
        </authorList>
    </citation>
    <scope>IDENTIFICATION</scope>
</reference>
<evidence type="ECO:0000313" key="17">
    <source>
        <dbReference type="Ensembl" id="ENSMODP00000020519.4"/>
    </source>
</evidence>
<dbReference type="OrthoDB" id="6077919at2759"/>
<evidence type="ECO:0000256" key="1">
    <source>
        <dbReference type="ARBA" id="ARBA00003767"/>
    </source>
</evidence>
<dbReference type="PROSITE" id="PS50157">
    <property type="entry name" value="ZINC_FINGER_C2H2_2"/>
    <property type="match status" value="6"/>
</dbReference>
<dbReference type="FunCoup" id="F7ASR7">
    <property type="interactions" value="16"/>
</dbReference>
<evidence type="ECO:0000256" key="12">
    <source>
        <dbReference type="PROSITE-ProRule" id="PRU00042"/>
    </source>
</evidence>
<evidence type="ECO:0000256" key="11">
    <source>
        <dbReference type="ARBA" id="ARBA00023242"/>
    </source>
</evidence>
<dbReference type="InterPro" id="IPR038269">
    <property type="entry name" value="SCAN_sf"/>
</dbReference>
<dbReference type="Gene3D" id="3.30.160.60">
    <property type="entry name" value="Classic Zinc Finger"/>
    <property type="match status" value="6"/>
</dbReference>
<evidence type="ECO:0000256" key="4">
    <source>
        <dbReference type="ARBA" id="ARBA00022723"/>
    </source>
</evidence>
<comment type="similarity">
    <text evidence="3">Belongs to the krueppel C2H2-type zinc-finger protein family.</text>
</comment>
<dbReference type="PROSITE" id="PS00028">
    <property type="entry name" value="ZINC_FINGER_C2H2_1"/>
    <property type="match status" value="6"/>
</dbReference>
<dbReference type="eggNOG" id="KOG1721">
    <property type="taxonomic scope" value="Eukaryota"/>
</dbReference>
<evidence type="ECO:0000256" key="6">
    <source>
        <dbReference type="ARBA" id="ARBA00022771"/>
    </source>
</evidence>
<feature type="region of interest" description="Disordered" evidence="13">
    <location>
        <begin position="301"/>
        <end position="328"/>
    </location>
</feature>
<evidence type="ECO:0000256" key="2">
    <source>
        <dbReference type="ARBA" id="ARBA00004123"/>
    </source>
</evidence>
<dbReference type="InterPro" id="IPR003309">
    <property type="entry name" value="SCAN_dom"/>
</dbReference>